<dbReference type="InterPro" id="IPR013249">
    <property type="entry name" value="RNA_pol_sigma70_r4_t2"/>
</dbReference>
<keyword evidence="3" id="KW-0731">Sigma factor</keyword>
<dbReference type="Proteomes" id="UP000244925">
    <property type="component" value="Unassembled WGS sequence"/>
</dbReference>
<dbReference type="Gene3D" id="1.10.1740.10">
    <property type="match status" value="1"/>
</dbReference>
<evidence type="ECO:0000313" key="8">
    <source>
        <dbReference type="EMBL" id="PWB08643.1"/>
    </source>
</evidence>
<dbReference type="SUPFAM" id="SSF88659">
    <property type="entry name" value="Sigma3 and sigma4 domains of RNA polymerase sigma factors"/>
    <property type="match status" value="1"/>
</dbReference>
<keyword evidence="2" id="KW-0805">Transcription regulation</keyword>
<evidence type="ECO:0000256" key="1">
    <source>
        <dbReference type="ARBA" id="ARBA00010641"/>
    </source>
</evidence>
<dbReference type="InterPro" id="IPR036388">
    <property type="entry name" value="WH-like_DNA-bd_sf"/>
</dbReference>
<dbReference type="GO" id="GO:0003677">
    <property type="term" value="F:DNA binding"/>
    <property type="evidence" value="ECO:0007669"/>
    <property type="project" value="UniProtKB-KW"/>
</dbReference>
<dbReference type="GO" id="GO:0016987">
    <property type="term" value="F:sigma factor activity"/>
    <property type="evidence" value="ECO:0007669"/>
    <property type="project" value="UniProtKB-KW"/>
</dbReference>
<comment type="caution">
    <text evidence="8">The sequence shown here is derived from an EMBL/GenBank/DDBJ whole genome shotgun (WGS) entry which is preliminary data.</text>
</comment>
<feature type="domain" description="RNA polymerase sigma-70 region 2" evidence="6">
    <location>
        <begin position="12"/>
        <end position="69"/>
    </location>
</feature>
<dbReference type="CDD" id="cd06171">
    <property type="entry name" value="Sigma70_r4"/>
    <property type="match status" value="1"/>
</dbReference>
<dbReference type="AlphaFoldDB" id="A0A2V1IV09"/>
<dbReference type="Gene3D" id="1.10.10.10">
    <property type="entry name" value="Winged helix-like DNA-binding domain superfamily/Winged helix DNA-binding domain"/>
    <property type="match status" value="1"/>
</dbReference>
<dbReference type="InterPro" id="IPR013324">
    <property type="entry name" value="RNA_pol_sigma_r3/r4-like"/>
</dbReference>
<dbReference type="Pfam" id="PF08281">
    <property type="entry name" value="Sigma70_r4_2"/>
    <property type="match status" value="1"/>
</dbReference>
<organism evidence="8 9">
    <name type="scientific">Paramuribaculum intestinale</name>
    <dbReference type="NCBI Taxonomy" id="2094151"/>
    <lineage>
        <taxon>Bacteria</taxon>
        <taxon>Pseudomonadati</taxon>
        <taxon>Bacteroidota</taxon>
        <taxon>Bacteroidia</taxon>
        <taxon>Bacteroidales</taxon>
        <taxon>Muribaculaceae</taxon>
        <taxon>Paramuribaculum</taxon>
    </lineage>
</organism>
<dbReference type="InterPro" id="IPR039425">
    <property type="entry name" value="RNA_pol_sigma-70-like"/>
</dbReference>
<gene>
    <name evidence="8" type="ORF">C5O25_03715</name>
</gene>
<dbReference type="InterPro" id="IPR014284">
    <property type="entry name" value="RNA_pol_sigma-70_dom"/>
</dbReference>
<dbReference type="EMBL" id="PUBV01000005">
    <property type="protein sequence ID" value="PWB08643.1"/>
    <property type="molecule type" value="Genomic_DNA"/>
</dbReference>
<sequence length="161" mass="17975">MTRKEFEIKSQQCRPMMLRVAYAILADREEAADAVQDALLKLWRGRESLATVSNPSAYFNIAVRNAAMDIYGHRCRSEVSFNDGAGLPDSKVHADAETRTDASMVMKAIDALPDNSRMVMRLSAIAGLSSKEIADMTGMTDMNVRAILSRTRKKLKELFEK</sequence>
<evidence type="ECO:0000256" key="4">
    <source>
        <dbReference type="ARBA" id="ARBA00023125"/>
    </source>
</evidence>
<proteinExistence type="inferred from homology"/>
<protein>
    <submittedName>
        <fullName evidence="8">Sigma-70 family RNA polymerase sigma factor</fullName>
    </submittedName>
</protein>
<dbReference type="InterPro" id="IPR013325">
    <property type="entry name" value="RNA_pol_sigma_r2"/>
</dbReference>
<keyword evidence="9" id="KW-1185">Reference proteome</keyword>
<dbReference type="Pfam" id="PF04542">
    <property type="entry name" value="Sigma70_r2"/>
    <property type="match status" value="1"/>
</dbReference>
<evidence type="ECO:0000313" key="9">
    <source>
        <dbReference type="Proteomes" id="UP000244925"/>
    </source>
</evidence>
<dbReference type="PANTHER" id="PTHR43133">
    <property type="entry name" value="RNA POLYMERASE ECF-TYPE SIGMA FACTO"/>
    <property type="match status" value="1"/>
</dbReference>
<dbReference type="PANTHER" id="PTHR43133:SF8">
    <property type="entry name" value="RNA POLYMERASE SIGMA FACTOR HI_1459-RELATED"/>
    <property type="match status" value="1"/>
</dbReference>
<evidence type="ECO:0000256" key="2">
    <source>
        <dbReference type="ARBA" id="ARBA00023015"/>
    </source>
</evidence>
<dbReference type="SUPFAM" id="SSF88946">
    <property type="entry name" value="Sigma2 domain of RNA polymerase sigma factors"/>
    <property type="match status" value="1"/>
</dbReference>
<evidence type="ECO:0000259" key="6">
    <source>
        <dbReference type="Pfam" id="PF04542"/>
    </source>
</evidence>
<dbReference type="GeneID" id="93425546"/>
<accession>A0A2V1IV09</accession>
<keyword evidence="5" id="KW-0804">Transcription</keyword>
<reference evidence="9" key="1">
    <citation type="submission" date="2018-02" db="EMBL/GenBank/DDBJ databases">
        <authorList>
            <person name="Clavel T."/>
            <person name="Strowig T."/>
        </authorList>
    </citation>
    <scope>NUCLEOTIDE SEQUENCE [LARGE SCALE GENOMIC DNA]</scope>
    <source>
        <strain evidence="9">DSM 100764</strain>
    </source>
</reference>
<dbReference type="NCBIfam" id="TIGR02937">
    <property type="entry name" value="sigma70-ECF"/>
    <property type="match status" value="1"/>
</dbReference>
<dbReference type="InterPro" id="IPR007627">
    <property type="entry name" value="RNA_pol_sigma70_r2"/>
</dbReference>
<dbReference type="GO" id="GO:0006352">
    <property type="term" value="P:DNA-templated transcription initiation"/>
    <property type="evidence" value="ECO:0007669"/>
    <property type="project" value="InterPro"/>
</dbReference>
<keyword evidence="4" id="KW-0238">DNA-binding</keyword>
<feature type="domain" description="RNA polymerase sigma factor 70 region 4 type 2" evidence="7">
    <location>
        <begin position="104"/>
        <end position="155"/>
    </location>
</feature>
<name>A0A2V1IV09_9BACT</name>
<dbReference type="RefSeq" id="WP_107035389.1">
    <property type="nucleotide sequence ID" value="NZ_CAOLHR010000030.1"/>
</dbReference>
<evidence type="ECO:0000256" key="3">
    <source>
        <dbReference type="ARBA" id="ARBA00023082"/>
    </source>
</evidence>
<evidence type="ECO:0000256" key="5">
    <source>
        <dbReference type="ARBA" id="ARBA00023163"/>
    </source>
</evidence>
<comment type="similarity">
    <text evidence="1">Belongs to the sigma-70 factor family. ECF subfamily.</text>
</comment>
<evidence type="ECO:0000259" key="7">
    <source>
        <dbReference type="Pfam" id="PF08281"/>
    </source>
</evidence>